<dbReference type="Gene3D" id="3.80.30.20">
    <property type="entry name" value="tm_1862 like domain"/>
    <property type="match status" value="1"/>
</dbReference>
<dbReference type="Proteomes" id="UP000004671">
    <property type="component" value="Chromosome"/>
</dbReference>
<evidence type="ECO:0000256" key="3">
    <source>
        <dbReference type="ARBA" id="ARBA00022723"/>
    </source>
</evidence>
<dbReference type="GO" id="GO:0003824">
    <property type="term" value="F:catalytic activity"/>
    <property type="evidence" value="ECO:0007669"/>
    <property type="project" value="InterPro"/>
</dbReference>
<dbReference type="EMBL" id="CP018099">
    <property type="protein sequence ID" value="APF19029.1"/>
    <property type="molecule type" value="Genomic_DNA"/>
</dbReference>
<keyword evidence="5" id="KW-0411">Iron-sulfur</keyword>
<keyword evidence="4" id="KW-0408">Iron</keyword>
<dbReference type="InterPro" id="IPR036724">
    <property type="entry name" value="Cobalamin-bd_sf"/>
</dbReference>
<dbReference type="InterPro" id="IPR051198">
    <property type="entry name" value="BchE-like"/>
</dbReference>
<accession>H1XW70</accession>
<dbReference type="Proteomes" id="UP000183868">
    <property type="component" value="Chromosome"/>
</dbReference>
<evidence type="ECO:0000256" key="5">
    <source>
        <dbReference type="ARBA" id="ARBA00023014"/>
    </source>
</evidence>
<dbReference type="AlphaFoldDB" id="H1XW70"/>
<dbReference type="InterPro" id="IPR006158">
    <property type="entry name" value="Cobalamin-bd"/>
</dbReference>
<dbReference type="InterPro" id="IPR023404">
    <property type="entry name" value="rSAM_horseshoe"/>
</dbReference>
<feature type="domain" description="B12-binding" evidence="6">
    <location>
        <begin position="1"/>
        <end position="178"/>
    </location>
</feature>
<evidence type="ECO:0000313" key="9">
    <source>
        <dbReference type="EMBL" id="EHO42975.1"/>
    </source>
</evidence>
<protein>
    <submittedName>
        <fullName evidence="9">Radical SAM domain protein</fullName>
    </submittedName>
    <submittedName>
        <fullName evidence="8">Radical SAM superfamily enzyme YgiQ, UPF0313 family</fullName>
    </submittedName>
</protein>
<dbReference type="GO" id="GO:0031419">
    <property type="term" value="F:cobalamin binding"/>
    <property type="evidence" value="ECO:0007669"/>
    <property type="project" value="InterPro"/>
</dbReference>
<dbReference type="SFLD" id="SFLDG01123">
    <property type="entry name" value="methyltransferase_(Class_B)"/>
    <property type="match status" value="1"/>
</dbReference>
<dbReference type="PANTHER" id="PTHR43409">
    <property type="entry name" value="ANAEROBIC MAGNESIUM-PROTOPORPHYRIN IX MONOMETHYL ESTER CYCLASE-RELATED"/>
    <property type="match status" value="1"/>
</dbReference>
<dbReference type="SMART" id="SM00729">
    <property type="entry name" value="Elp3"/>
    <property type="match status" value="1"/>
</dbReference>
<reference evidence="8 11" key="2">
    <citation type="submission" date="2016-11" db="EMBL/GenBank/DDBJ databases">
        <title>Genomic analysis of Caldithrix abyssi and proposal of a novel bacterial phylum Caldithrichaeota.</title>
        <authorList>
            <person name="Kublanov I."/>
            <person name="Sigalova O."/>
            <person name="Gavrilov S."/>
            <person name="Lebedinsky A."/>
            <person name="Ivanova N."/>
            <person name="Daum C."/>
            <person name="Reddy T."/>
            <person name="Klenk H.P."/>
            <person name="Goker M."/>
            <person name="Reva O."/>
            <person name="Miroshnichenko M."/>
            <person name="Kyprides N."/>
            <person name="Woyke T."/>
            <person name="Gelfand M."/>
        </authorList>
    </citation>
    <scope>NUCLEOTIDE SEQUENCE [LARGE SCALE GENOMIC DNA]</scope>
    <source>
        <strain evidence="8 11">LF13</strain>
    </source>
</reference>
<evidence type="ECO:0000256" key="2">
    <source>
        <dbReference type="ARBA" id="ARBA00022691"/>
    </source>
</evidence>
<dbReference type="SFLD" id="SFLDG01082">
    <property type="entry name" value="B12-binding_domain_containing"/>
    <property type="match status" value="1"/>
</dbReference>
<dbReference type="CDD" id="cd01335">
    <property type="entry name" value="Radical_SAM"/>
    <property type="match status" value="1"/>
</dbReference>
<dbReference type="GO" id="GO:0046872">
    <property type="term" value="F:metal ion binding"/>
    <property type="evidence" value="ECO:0007669"/>
    <property type="project" value="UniProtKB-KW"/>
</dbReference>
<dbReference type="PROSITE" id="PS51918">
    <property type="entry name" value="RADICAL_SAM"/>
    <property type="match status" value="1"/>
</dbReference>
<evidence type="ECO:0000313" key="10">
    <source>
        <dbReference type="Proteomes" id="UP000004671"/>
    </source>
</evidence>
<dbReference type="GO" id="GO:0051539">
    <property type="term" value="F:4 iron, 4 sulfur cluster binding"/>
    <property type="evidence" value="ECO:0007669"/>
    <property type="project" value="UniProtKB-KW"/>
</dbReference>
<dbReference type="InterPro" id="IPR058240">
    <property type="entry name" value="rSAM_sf"/>
</dbReference>
<comment type="cofactor">
    <cofactor evidence="1">
        <name>[4Fe-4S] cluster</name>
        <dbReference type="ChEBI" id="CHEBI:49883"/>
    </cofactor>
</comment>
<dbReference type="OrthoDB" id="9804952at2"/>
<dbReference type="eggNOG" id="COG1032">
    <property type="taxonomic scope" value="Bacteria"/>
</dbReference>
<dbReference type="CDD" id="cd02068">
    <property type="entry name" value="radical_SAM_B12_BD"/>
    <property type="match status" value="1"/>
</dbReference>
<dbReference type="PANTHER" id="PTHR43409:SF16">
    <property type="entry name" value="SLR0320 PROTEIN"/>
    <property type="match status" value="1"/>
</dbReference>
<evidence type="ECO:0000259" key="6">
    <source>
        <dbReference type="PROSITE" id="PS51332"/>
    </source>
</evidence>
<dbReference type="Pfam" id="PF04055">
    <property type="entry name" value="Radical_SAM"/>
    <property type="match status" value="1"/>
</dbReference>
<evidence type="ECO:0000259" key="7">
    <source>
        <dbReference type="PROSITE" id="PS51918"/>
    </source>
</evidence>
<dbReference type="PROSITE" id="PS51332">
    <property type="entry name" value="B12_BINDING"/>
    <property type="match status" value="1"/>
</dbReference>
<dbReference type="InParanoid" id="H1XW70"/>
<keyword evidence="3" id="KW-0479">Metal-binding</keyword>
<gene>
    <name evidence="8" type="ORF">Cabys_2280</name>
    <name evidence="9" type="ORF">Calab_3372</name>
</gene>
<evidence type="ECO:0000256" key="1">
    <source>
        <dbReference type="ARBA" id="ARBA00001966"/>
    </source>
</evidence>
<dbReference type="GO" id="GO:0005829">
    <property type="term" value="C:cytosol"/>
    <property type="evidence" value="ECO:0007669"/>
    <property type="project" value="TreeGrafter"/>
</dbReference>
<keyword evidence="2" id="KW-0949">S-adenosyl-L-methionine</keyword>
<dbReference type="HOGENOM" id="CLU_021572_2_0_0"/>
<dbReference type="SFLD" id="SFLDS00029">
    <property type="entry name" value="Radical_SAM"/>
    <property type="match status" value="1"/>
</dbReference>
<dbReference type="EMBL" id="CM001402">
    <property type="protein sequence ID" value="EHO42975.1"/>
    <property type="molecule type" value="Genomic_DNA"/>
</dbReference>
<sequence length="541" mass="62309">MRIVFIQPPIEDFYSTPIRLQPIGLAYLSGVLKKHFPEVDVIVKDFQQGWGKRSIPLPDALRFLKDYYRFPDRSPFSTFYHYYRFGASEEQVLKEVGALNPDLIGISMLFTAYAPQALQLARILKKSLNVPILLGGSDVSARANELLALPFVDFVIRGEGERPVVRFVEEWLGKRRFDKVPNLGFKTAHEKLVFNDLQENFAIDELPFPDFAGLNLEHYRLGRRKLSFLISSRGCPYRCAFCSVHQTFGHRLRLRSVENILQEMELRLAAGVRAFDFEDDNLTLDQRRFKTLCKEIIKNYAAYDLKLLAMNGLAYFKLDDQTLELMKDAGFGELNISLVSLNQPVLKQLKRPFNLQKFERVVQTAHALGMSVISYQILGLPGESVDSMLQTLIYLSRLPLRIGVSPFYLTPGMPLEGSLPEHKKPWWVVGRLSSLSATENEARRQRIFTLFVMARMVNFLKELDLSGKSLLLKEILAERNNWQGRDLTGLEILFKLLTEDRFYVFDGNDFRLHPAFDVDLFKKFMEEVKWIKRLDGGTISV</sequence>
<evidence type="ECO:0000313" key="11">
    <source>
        <dbReference type="Proteomes" id="UP000183868"/>
    </source>
</evidence>
<dbReference type="PaxDb" id="880073-Calab_3372"/>
<dbReference type="InterPro" id="IPR034466">
    <property type="entry name" value="Methyltransferase_Class_B"/>
</dbReference>
<organism evidence="9 10">
    <name type="scientific">Caldithrix abyssi DSM 13497</name>
    <dbReference type="NCBI Taxonomy" id="880073"/>
    <lineage>
        <taxon>Bacteria</taxon>
        <taxon>Pseudomonadati</taxon>
        <taxon>Calditrichota</taxon>
        <taxon>Calditrichia</taxon>
        <taxon>Calditrichales</taxon>
        <taxon>Calditrichaceae</taxon>
        <taxon>Caldithrix</taxon>
    </lineage>
</organism>
<dbReference type="Gene3D" id="3.40.50.280">
    <property type="entry name" value="Cobalamin-binding domain"/>
    <property type="match status" value="1"/>
</dbReference>
<evidence type="ECO:0000313" key="8">
    <source>
        <dbReference type="EMBL" id="APF19029.1"/>
    </source>
</evidence>
<reference evidence="9 10" key="1">
    <citation type="submission" date="2011-09" db="EMBL/GenBank/DDBJ databases">
        <title>The permanent draft genome of Caldithrix abyssi DSM 13497.</title>
        <authorList>
            <consortium name="US DOE Joint Genome Institute (JGI-PGF)"/>
            <person name="Lucas S."/>
            <person name="Han J."/>
            <person name="Lapidus A."/>
            <person name="Bruce D."/>
            <person name="Goodwin L."/>
            <person name="Pitluck S."/>
            <person name="Peters L."/>
            <person name="Kyrpides N."/>
            <person name="Mavromatis K."/>
            <person name="Ivanova N."/>
            <person name="Mikhailova N."/>
            <person name="Chertkov O."/>
            <person name="Detter J.C."/>
            <person name="Tapia R."/>
            <person name="Han C."/>
            <person name="Land M."/>
            <person name="Hauser L."/>
            <person name="Markowitz V."/>
            <person name="Cheng J.-F."/>
            <person name="Hugenholtz P."/>
            <person name="Woyke T."/>
            <person name="Wu D."/>
            <person name="Spring S."/>
            <person name="Brambilla E."/>
            <person name="Klenk H.-P."/>
            <person name="Eisen J.A."/>
        </authorList>
    </citation>
    <scope>NUCLEOTIDE SEQUENCE [LARGE SCALE GENOMIC DNA]</scope>
    <source>
        <strain evidence="9 10">DSM 13497</strain>
    </source>
</reference>
<dbReference type="KEGG" id="caby:Cabys_2280"/>
<feature type="domain" description="Radical SAM core" evidence="7">
    <location>
        <begin position="221"/>
        <end position="450"/>
    </location>
</feature>
<dbReference type="InterPro" id="IPR007197">
    <property type="entry name" value="rSAM"/>
</dbReference>
<dbReference type="SUPFAM" id="SSF52242">
    <property type="entry name" value="Cobalamin (vitamin B12)-binding domain"/>
    <property type="match status" value="1"/>
</dbReference>
<evidence type="ECO:0000256" key="4">
    <source>
        <dbReference type="ARBA" id="ARBA00023004"/>
    </source>
</evidence>
<keyword evidence="10" id="KW-1185">Reference proteome</keyword>
<dbReference type="Pfam" id="PF02310">
    <property type="entry name" value="B12-binding"/>
    <property type="match status" value="1"/>
</dbReference>
<dbReference type="SUPFAM" id="SSF102114">
    <property type="entry name" value="Radical SAM enzymes"/>
    <property type="match status" value="1"/>
</dbReference>
<dbReference type="InterPro" id="IPR006638">
    <property type="entry name" value="Elp3/MiaA/NifB-like_rSAM"/>
</dbReference>
<proteinExistence type="predicted"/>
<dbReference type="RefSeq" id="WP_006930413.1">
    <property type="nucleotide sequence ID" value="NZ_CM001402.1"/>
</dbReference>
<dbReference type="STRING" id="880073.Cabys_2280"/>
<name>H1XW70_CALAY</name>